<name>A0A6U6DK47_GUITH</name>
<evidence type="ECO:0000313" key="3">
    <source>
        <dbReference type="EMBL" id="CAE2339026.1"/>
    </source>
</evidence>
<accession>A0A6U6DK47</accession>
<keyword evidence="1" id="KW-0175">Coiled coil</keyword>
<sequence length="725" mass="82805">MEGKEKKEGKQSSSKLEALENKKLIERLQFEKESLQSRVRELISSHEKEVQSQRTKYAELLAQKDRGSTEQKLLHSISAALVSLFIEIKERKALTVSEEMEAEHRALNKANPMVILSYIRTHIRSLLSSYEDSELELRAQLKLAYEEAQRNAKDLKEKVQAAQDGQLRALSIAEEAKDKLEDAELAKDSALTDTKNLIDQVKSDQMALVLQMRAKGEENEKLQRVIEEKERQLKQQEAQVLRVSGLESEIQTLKAENLLSRKKLEAQHNAKTSHYKNEIKKLAMIEAENESLQAKLKLLELELKNARTAYTSTSFQSEQMKAQRFEKLHQTKSKQVEELEAKIRSLQKAAEKNEKDAAEWRDKYKKLYEAVKKQGMEREEKQKNIVDVRHIAEQLSVSYYKDLVKEKDKEIQQLTTRIKRLSSSNLNSKLSEKNFLNEKMQLSEKINELHHKLHLAEDANSELLDLVSQQEETVAPHRRATSPMESPPQRRGSMTGSVSSPPASPTRRRNSAYSVSSILQHEEEMSVTEMDEEDQIPFRASRVPLRPFSAVGRRSARLDIIPDELLEDREEEKASKQPQAWEETVDGTTVSRISELEEANRRMTVELKQMKNVMAISRGAADAYEAVVARLGKKEDQSRSIEEEEEDVAELPERTRASKSRKSQVAKMRELTSFHRPPRPQSAPPGRDPLISRPSSALRKDTPTTSSKLGRSRVPRPSSAIPGNA</sequence>
<dbReference type="EMBL" id="HBKN01048612">
    <property type="protein sequence ID" value="CAE2339031.1"/>
    <property type="molecule type" value="Transcribed_RNA"/>
</dbReference>
<evidence type="ECO:0000313" key="7">
    <source>
        <dbReference type="EMBL" id="CAE2339044.1"/>
    </source>
</evidence>
<dbReference type="AlphaFoldDB" id="A0A6U6DK47"/>
<dbReference type="EMBL" id="HBKN01048609">
    <property type="protein sequence ID" value="CAE2339026.1"/>
    <property type="molecule type" value="Transcribed_RNA"/>
</dbReference>
<dbReference type="EMBL" id="HBKN01048618">
    <property type="protein sequence ID" value="CAE2339044.1"/>
    <property type="molecule type" value="Transcribed_RNA"/>
</dbReference>
<evidence type="ECO:0000256" key="2">
    <source>
        <dbReference type="SAM" id="MobiDB-lite"/>
    </source>
</evidence>
<feature type="coiled-coil region" evidence="1">
    <location>
        <begin position="138"/>
        <end position="246"/>
    </location>
</feature>
<protein>
    <submittedName>
        <fullName evidence="3">Uncharacterized protein</fullName>
    </submittedName>
</protein>
<feature type="region of interest" description="Disordered" evidence="2">
    <location>
        <begin position="569"/>
        <end position="589"/>
    </location>
</feature>
<dbReference type="EMBL" id="HBKN01048614">
    <property type="protein sequence ID" value="CAE2339034.1"/>
    <property type="molecule type" value="Transcribed_RNA"/>
</dbReference>
<evidence type="ECO:0000313" key="5">
    <source>
        <dbReference type="EMBL" id="CAE2339034.1"/>
    </source>
</evidence>
<evidence type="ECO:0000313" key="6">
    <source>
        <dbReference type="EMBL" id="CAE2339038.1"/>
    </source>
</evidence>
<feature type="region of interest" description="Disordered" evidence="2">
    <location>
        <begin position="631"/>
        <end position="725"/>
    </location>
</feature>
<feature type="compositionally biased region" description="Basic and acidic residues" evidence="2">
    <location>
        <begin position="632"/>
        <end position="641"/>
    </location>
</feature>
<feature type="region of interest" description="Disordered" evidence="2">
    <location>
        <begin position="470"/>
        <end position="513"/>
    </location>
</feature>
<evidence type="ECO:0000313" key="4">
    <source>
        <dbReference type="EMBL" id="CAE2339031.1"/>
    </source>
</evidence>
<dbReference type="EMBL" id="HBKN01048615">
    <property type="protein sequence ID" value="CAE2339038.1"/>
    <property type="molecule type" value="Transcribed_RNA"/>
</dbReference>
<evidence type="ECO:0000256" key="1">
    <source>
        <dbReference type="SAM" id="Coils"/>
    </source>
</evidence>
<organism evidence="3">
    <name type="scientific">Guillardia theta</name>
    <name type="common">Cryptophyte</name>
    <name type="synonym">Cryptomonas phi</name>
    <dbReference type="NCBI Taxonomy" id="55529"/>
    <lineage>
        <taxon>Eukaryota</taxon>
        <taxon>Cryptophyceae</taxon>
        <taxon>Pyrenomonadales</taxon>
        <taxon>Geminigeraceae</taxon>
        <taxon>Guillardia</taxon>
    </lineage>
</organism>
<gene>
    <name evidence="3" type="ORF">GTHE00462_LOCUS37988</name>
    <name evidence="4" type="ORF">GTHE00462_LOCUS37991</name>
    <name evidence="5" type="ORF">GTHE00462_LOCUS37993</name>
    <name evidence="6" type="ORF">GTHE00462_LOCUS37994</name>
    <name evidence="7" type="ORF">GTHE00462_LOCUS37997</name>
</gene>
<proteinExistence type="predicted"/>
<feature type="coiled-coil region" evidence="1">
    <location>
        <begin position="275"/>
        <end position="370"/>
    </location>
</feature>
<feature type="coiled-coil region" evidence="1">
    <location>
        <begin position="25"/>
        <end position="63"/>
    </location>
</feature>
<feature type="compositionally biased region" description="Polar residues" evidence="2">
    <location>
        <begin position="492"/>
        <end position="501"/>
    </location>
</feature>
<reference evidence="3" key="1">
    <citation type="submission" date="2021-01" db="EMBL/GenBank/DDBJ databases">
        <authorList>
            <person name="Corre E."/>
            <person name="Pelletier E."/>
            <person name="Niang G."/>
            <person name="Scheremetjew M."/>
            <person name="Finn R."/>
            <person name="Kale V."/>
            <person name="Holt S."/>
            <person name="Cochrane G."/>
            <person name="Meng A."/>
            <person name="Brown T."/>
            <person name="Cohen L."/>
        </authorList>
    </citation>
    <scope>NUCLEOTIDE SEQUENCE</scope>
    <source>
        <strain evidence="3">CCMP 2712</strain>
    </source>
</reference>
<feature type="coiled-coil region" evidence="1">
    <location>
        <begin position="404"/>
        <end position="459"/>
    </location>
</feature>